<organism evidence="7 8">
    <name type="scientific">Mizuhopecten yessoensis</name>
    <name type="common">Japanese scallop</name>
    <name type="synonym">Patinopecten yessoensis</name>
    <dbReference type="NCBI Taxonomy" id="6573"/>
    <lineage>
        <taxon>Eukaryota</taxon>
        <taxon>Metazoa</taxon>
        <taxon>Spiralia</taxon>
        <taxon>Lophotrochozoa</taxon>
        <taxon>Mollusca</taxon>
        <taxon>Bivalvia</taxon>
        <taxon>Autobranchia</taxon>
        <taxon>Pteriomorphia</taxon>
        <taxon>Pectinida</taxon>
        <taxon>Pectinoidea</taxon>
        <taxon>Pectinidae</taxon>
        <taxon>Mizuhopecten</taxon>
    </lineage>
</organism>
<dbReference type="SUPFAM" id="SSF48403">
    <property type="entry name" value="Ankyrin repeat"/>
    <property type="match status" value="1"/>
</dbReference>
<dbReference type="SMART" id="SM00248">
    <property type="entry name" value="ANK"/>
    <property type="match status" value="5"/>
</dbReference>
<dbReference type="Pfam" id="PF12075">
    <property type="entry name" value="KN_motif"/>
    <property type="match status" value="1"/>
</dbReference>
<evidence type="ECO:0000256" key="2">
    <source>
        <dbReference type="ARBA" id="ARBA00022737"/>
    </source>
</evidence>
<dbReference type="InterPro" id="IPR002110">
    <property type="entry name" value="Ankyrin_rpt"/>
</dbReference>
<dbReference type="FunFam" id="1.25.40.20:FF:000017">
    <property type="entry name" value="KN motif and ankyrin repeat domain-containing protein 1"/>
    <property type="match status" value="1"/>
</dbReference>
<feature type="compositionally biased region" description="Acidic residues" evidence="6">
    <location>
        <begin position="1202"/>
        <end position="1211"/>
    </location>
</feature>
<dbReference type="Pfam" id="PF12796">
    <property type="entry name" value="Ank_2"/>
    <property type="match status" value="1"/>
</dbReference>
<evidence type="ECO:0000256" key="4">
    <source>
        <dbReference type="ARBA" id="ARBA00023054"/>
    </source>
</evidence>
<feature type="compositionally biased region" description="Polar residues" evidence="6">
    <location>
        <begin position="1611"/>
        <end position="1623"/>
    </location>
</feature>
<evidence type="ECO:0000313" key="7">
    <source>
        <dbReference type="EMBL" id="OWF40836.1"/>
    </source>
</evidence>
<feature type="repeat" description="ANK" evidence="5">
    <location>
        <begin position="1500"/>
        <end position="1532"/>
    </location>
</feature>
<dbReference type="PANTHER" id="PTHR24168:SF21">
    <property type="entry name" value="KANK, ISOFORM D"/>
    <property type="match status" value="1"/>
</dbReference>
<dbReference type="PROSITE" id="PS50088">
    <property type="entry name" value="ANK_REPEAT"/>
    <property type="match status" value="2"/>
</dbReference>
<dbReference type="EMBL" id="NEDP02005443">
    <property type="protein sequence ID" value="OWF40836.1"/>
    <property type="molecule type" value="Genomic_DNA"/>
</dbReference>
<keyword evidence="4" id="KW-0175">Coiled coil</keyword>
<keyword evidence="1" id="KW-0597">Phosphoprotein</keyword>
<feature type="compositionally biased region" description="Acidic residues" evidence="6">
    <location>
        <begin position="1295"/>
        <end position="1304"/>
    </location>
</feature>
<feature type="region of interest" description="Disordered" evidence="6">
    <location>
        <begin position="1071"/>
        <end position="1214"/>
    </location>
</feature>
<evidence type="ECO:0000313" key="8">
    <source>
        <dbReference type="Proteomes" id="UP000242188"/>
    </source>
</evidence>
<dbReference type="Proteomes" id="UP000242188">
    <property type="component" value="Unassembled WGS sequence"/>
</dbReference>
<evidence type="ECO:0000256" key="3">
    <source>
        <dbReference type="ARBA" id="ARBA00023043"/>
    </source>
</evidence>
<protein>
    <submittedName>
        <fullName evidence="7">KN motif and ankyrin repeat domain-containing protein 1</fullName>
    </submittedName>
</protein>
<feature type="region of interest" description="Disordered" evidence="6">
    <location>
        <begin position="85"/>
        <end position="153"/>
    </location>
</feature>
<dbReference type="Gene3D" id="1.25.40.20">
    <property type="entry name" value="Ankyrin repeat-containing domain"/>
    <property type="match status" value="1"/>
</dbReference>
<keyword evidence="2" id="KW-0677">Repeat</keyword>
<dbReference type="Pfam" id="PF13637">
    <property type="entry name" value="Ank_4"/>
    <property type="match status" value="1"/>
</dbReference>
<dbReference type="InterPro" id="IPR021939">
    <property type="entry name" value="KN_motif"/>
</dbReference>
<feature type="repeat" description="ANK" evidence="5">
    <location>
        <begin position="1428"/>
        <end position="1452"/>
    </location>
</feature>
<dbReference type="GO" id="GO:0005856">
    <property type="term" value="C:cytoskeleton"/>
    <property type="evidence" value="ECO:0007669"/>
    <property type="project" value="TreeGrafter"/>
</dbReference>
<comment type="caution">
    <text evidence="7">The sequence shown here is derived from an EMBL/GenBank/DDBJ whole genome shotgun (WGS) entry which is preliminary data.</text>
</comment>
<feature type="compositionally biased region" description="Polar residues" evidence="6">
    <location>
        <begin position="855"/>
        <end position="873"/>
    </location>
</feature>
<feature type="compositionally biased region" description="Low complexity" evidence="6">
    <location>
        <begin position="1143"/>
        <end position="1201"/>
    </location>
</feature>
<dbReference type="InterPro" id="IPR036770">
    <property type="entry name" value="Ankyrin_rpt-contain_sf"/>
</dbReference>
<keyword evidence="8" id="KW-1185">Reference proteome</keyword>
<gene>
    <name evidence="7" type="ORF">KP79_PYT09239</name>
</gene>
<dbReference type="PANTHER" id="PTHR24168">
    <property type="entry name" value="KN MOTIF AND ANKYRIN REPEAT DOMAIN-CONTAINING"/>
    <property type="match status" value="1"/>
</dbReference>
<dbReference type="InterPro" id="IPR047184">
    <property type="entry name" value="KANK1-4"/>
</dbReference>
<evidence type="ECO:0000256" key="1">
    <source>
        <dbReference type="ARBA" id="ARBA00022553"/>
    </source>
</evidence>
<name>A0A210PWJ5_MIZYE</name>
<keyword evidence="3 5" id="KW-0040">ANK repeat</keyword>
<feature type="compositionally biased region" description="Low complexity" evidence="6">
    <location>
        <begin position="1119"/>
        <end position="1128"/>
    </location>
</feature>
<proteinExistence type="predicted"/>
<dbReference type="STRING" id="6573.A0A210PWJ5"/>
<feature type="region of interest" description="Disordered" evidence="6">
    <location>
        <begin position="988"/>
        <end position="1016"/>
    </location>
</feature>
<feature type="region of interest" description="Disordered" evidence="6">
    <location>
        <begin position="1289"/>
        <end position="1316"/>
    </location>
</feature>
<feature type="region of interest" description="Disordered" evidence="6">
    <location>
        <begin position="855"/>
        <end position="894"/>
    </location>
</feature>
<feature type="region of interest" description="Disordered" evidence="6">
    <location>
        <begin position="307"/>
        <end position="338"/>
    </location>
</feature>
<feature type="compositionally biased region" description="Low complexity" evidence="6">
    <location>
        <begin position="310"/>
        <end position="321"/>
    </location>
</feature>
<feature type="region of interest" description="Disordered" evidence="6">
    <location>
        <begin position="1598"/>
        <end position="1623"/>
    </location>
</feature>
<feature type="compositionally biased region" description="Basic and acidic residues" evidence="6">
    <location>
        <begin position="137"/>
        <end position="146"/>
    </location>
</feature>
<evidence type="ECO:0000256" key="6">
    <source>
        <dbReference type="SAM" id="MobiDB-lite"/>
    </source>
</evidence>
<reference evidence="7 8" key="1">
    <citation type="journal article" date="2017" name="Nat. Ecol. Evol.">
        <title>Scallop genome provides insights into evolution of bilaterian karyotype and development.</title>
        <authorList>
            <person name="Wang S."/>
            <person name="Zhang J."/>
            <person name="Jiao W."/>
            <person name="Li J."/>
            <person name="Xun X."/>
            <person name="Sun Y."/>
            <person name="Guo X."/>
            <person name="Huan P."/>
            <person name="Dong B."/>
            <person name="Zhang L."/>
            <person name="Hu X."/>
            <person name="Sun X."/>
            <person name="Wang J."/>
            <person name="Zhao C."/>
            <person name="Wang Y."/>
            <person name="Wang D."/>
            <person name="Huang X."/>
            <person name="Wang R."/>
            <person name="Lv J."/>
            <person name="Li Y."/>
            <person name="Zhang Z."/>
            <person name="Liu B."/>
            <person name="Lu W."/>
            <person name="Hui Y."/>
            <person name="Liang J."/>
            <person name="Zhou Z."/>
            <person name="Hou R."/>
            <person name="Li X."/>
            <person name="Liu Y."/>
            <person name="Li H."/>
            <person name="Ning X."/>
            <person name="Lin Y."/>
            <person name="Zhao L."/>
            <person name="Xing Q."/>
            <person name="Dou J."/>
            <person name="Li Y."/>
            <person name="Mao J."/>
            <person name="Guo H."/>
            <person name="Dou H."/>
            <person name="Li T."/>
            <person name="Mu C."/>
            <person name="Jiang W."/>
            <person name="Fu Q."/>
            <person name="Fu X."/>
            <person name="Miao Y."/>
            <person name="Liu J."/>
            <person name="Yu Q."/>
            <person name="Li R."/>
            <person name="Liao H."/>
            <person name="Li X."/>
            <person name="Kong Y."/>
            <person name="Jiang Z."/>
            <person name="Chourrout D."/>
            <person name="Li R."/>
            <person name="Bao Z."/>
        </authorList>
    </citation>
    <scope>NUCLEOTIDE SEQUENCE [LARGE SCALE GENOMIC DNA]</scope>
    <source>
        <strain evidence="7 8">PY_sf001</strain>
    </source>
</reference>
<accession>A0A210PWJ5</accession>
<feature type="compositionally biased region" description="Basic and acidic residues" evidence="6">
    <location>
        <begin position="988"/>
        <end position="999"/>
    </location>
</feature>
<dbReference type="PROSITE" id="PS50297">
    <property type="entry name" value="ANK_REP_REGION"/>
    <property type="match status" value="2"/>
</dbReference>
<evidence type="ECO:0000256" key="5">
    <source>
        <dbReference type="PROSITE-ProRule" id="PRU00023"/>
    </source>
</evidence>
<dbReference type="GO" id="GO:0030837">
    <property type="term" value="P:negative regulation of actin filament polymerization"/>
    <property type="evidence" value="ECO:0007669"/>
    <property type="project" value="InterPro"/>
</dbReference>
<sequence length="1623" mass="178013">MTTMERSDRMLFISESPVDRSFDSKMTSYNQQSTVTEVHVVGSETNNVALNRVWGPPTGTATAEIRHVNVNMDANHNVKPSEFLQRTGHSSMSSSSSSSLPPQTSMKSYSTVSSSASLPHTTTQVRRNQSESAAAEMRPEVGRERATAQMRGVGTENVTAQVWGTESMHAEYRDTGHATVSTEVKHKENGEKKVTILENGQCTCCPYGYHIDLDFVNYCDSLNDPAYLKKLKRLQREKRKLRKSMEVYLQQQENSDVQQTETVERISLVPLNKQSAPANQVLDEIDSSVDATLASINTMMYTSAHGRLMSSESEGTSSSTSPQNTEKFNTFPRNRGKNMQDEINQFNTSFEMQRGLTDSQSSLSSISTIASERNFPTQSVSTYNHMVGNNNYGQSTVTTETSISRFTHITSEQLAATMATHLPTPEDGAASSQSTTTSISKSSLHEVREVMAVSLQRMRELEEQLKAIPVLQVRISVLKEEKRLLMLQQKAREARMNMRSIGVGDSPVEEVVKPVVSPTVKVPPPVMPKPRLKSKAVGDNNVMVPYLVQPELPPSYTVRDNETIIRETYVLERERGNTAIYSPFSRTPKPLTRTIGIGDANVLDDGLKIHEKELRTVIIGEAKSVGKRHVGVDCRVSTRDVGVSIAIDEEKPSTRTVGVNVDTGSLLTSLSFKADEMRSALREVLHKNVRSIGVNCDYRAQTMERGVQFSEYSLRTIGVGDYDVDIELRAPVPTRTVGIEAQPHVINKACNTDYGWKLDASTNTAKQYQENRSTMTDRARLGSAGTMTEADKMFSGGTQTDVMMFMRMDQLKNAGCNTKRKNTYSNGVQTDLCEVVSEDYELEVISKSRRPIKTNSYTNTDAEPRKYSTSMNTEEPRKYSKSVNTDSVRTRDIGSSDDKLDSFVCSFNDEERMEETTEEIVTWTTEQEVQSDWSGQSRGQVIERHTTASLDNNQIKTSKEIKEVPESSLVVVSQRANNLMSASPKYKDEATSETWEDKQVTQVSSDQHSWKEGDRSQEVVEKKITSQGGDTYTVTTITRKTLGEPDGQMTLPGQSGKANVRSIKTGGNIEVTKISSSGGGSTGDVLSGISGSQRTVTTVTQSMSGSGGGRQALEENREQSMSQSSSTSKLKAELDLLGGSGGSSSLMMQKGSGGSMESTGSSSIMISSSSSGVSGMTSSSGQSGSDLSLSGQSSTSTSSDTNNEEEEEVTESLEIRTYRTSDFTPVGRSYFEQYVSSGDSGNLTGGVTIMNTHSVDSTDGSRRSLKSCMKKSKSDTQIKKGITFAENVVGGAGDESSEEGESDSESTTSYEEGSYDGREGSIVYQCKDDEAIAQGMPGAKMFDQNIRETFELSKEMQTSSSVLAKYLEDSTEVQTKELNASLNVIQKEWFGISSQKLSEPHQVEDYLSSLNEISRRLLEYIVNMQDSNGNTAIHYAVSHCNFEIVNLLLDTGKVDLDKQNKAGYTPTMLATLAYTQTERQQEVVHRLFTMGDINARASKDGQTALMLAVSQGRTEMVKLLLENGANVNAQDNEGSTSMMVGCEHGYTEIVKLLMSQPDYDPALADNDGSTPLSIAMEAGHKDIGVLLYAQLNFKRQAQASPGLTRSRKTSHNTSPLASPSSVR</sequence>
<dbReference type="OrthoDB" id="5406014at2759"/>
<dbReference type="GO" id="GO:0005737">
    <property type="term" value="C:cytoplasm"/>
    <property type="evidence" value="ECO:0007669"/>
    <property type="project" value="TreeGrafter"/>
</dbReference>
<feature type="compositionally biased region" description="Polar residues" evidence="6">
    <location>
        <begin position="1089"/>
        <end position="1104"/>
    </location>
</feature>
<feature type="compositionally biased region" description="Low complexity" evidence="6">
    <location>
        <begin position="90"/>
        <end position="117"/>
    </location>
</feature>
<feature type="compositionally biased region" description="Polar residues" evidence="6">
    <location>
        <begin position="118"/>
        <end position="132"/>
    </location>
</feature>
<feature type="compositionally biased region" description="Polar residues" evidence="6">
    <location>
        <begin position="322"/>
        <end position="332"/>
    </location>
</feature>
<dbReference type="PRINTS" id="PR01415">
    <property type="entry name" value="ANKYRIN"/>
</dbReference>